<name>A0A0V0J8S3_SCHSO</name>
<feature type="domain" description="BZIP" evidence="3">
    <location>
        <begin position="192"/>
        <end position="236"/>
    </location>
</feature>
<evidence type="ECO:0000256" key="1">
    <source>
        <dbReference type="SAM" id="Coils"/>
    </source>
</evidence>
<accession>A0A0V0J8S3</accession>
<dbReference type="GO" id="GO:0003700">
    <property type="term" value="F:DNA-binding transcription factor activity"/>
    <property type="evidence" value="ECO:0007669"/>
    <property type="project" value="InterPro"/>
</dbReference>
<dbReference type="EMBL" id="GEEE01001706">
    <property type="protein sequence ID" value="JAP61519.1"/>
    <property type="molecule type" value="Transcribed_RNA"/>
</dbReference>
<protein>
    <submittedName>
        <fullName evidence="4">Transcription factor TGA7</fullName>
    </submittedName>
</protein>
<evidence type="ECO:0000259" key="3">
    <source>
        <dbReference type="PROSITE" id="PS50217"/>
    </source>
</evidence>
<dbReference type="Gene3D" id="1.20.5.170">
    <property type="match status" value="1"/>
</dbReference>
<organism evidence="5">
    <name type="scientific">Schistocephalus solidus</name>
    <name type="common">Tapeworm</name>
    <dbReference type="NCBI Taxonomy" id="70667"/>
    <lineage>
        <taxon>Eukaryota</taxon>
        <taxon>Metazoa</taxon>
        <taxon>Spiralia</taxon>
        <taxon>Lophotrochozoa</taxon>
        <taxon>Platyhelminthes</taxon>
        <taxon>Cestoda</taxon>
        <taxon>Eucestoda</taxon>
        <taxon>Diphyllobothriidea</taxon>
        <taxon>Diphyllobothriidae</taxon>
        <taxon>Schistocephalus</taxon>
    </lineage>
</organism>
<dbReference type="InterPro" id="IPR046347">
    <property type="entry name" value="bZIP_sf"/>
</dbReference>
<dbReference type="SUPFAM" id="SSF57959">
    <property type="entry name" value="Leucine zipper domain"/>
    <property type="match status" value="1"/>
</dbReference>
<sequence>MQSVSPRGESPLSDSGDTVILQESETPEKCEQQSSSGISFLRFVSIDGQTYEPRPHLTKRTIYEALAAQSSTVVCTTADKCLPGLSFLQSHPSFSALLQSASRSFALTDGKIHPISGEMEHNLEPLPDVPSVISSPSPSTSTGSTTNISPNLPALGTHVAIAPKSISNDQTTPSAEYSLSSDGRMPYPAVLRTKNREAARKCRQKKKNYIMQLEKDFKELKQKYAACLQENDDLKRLILQRFNINLPPKKPPVVSNEVRTLPSIAPNHTPHTSPVEVAPTTVVALPPPVSRSTCPPSVTATNAMIASTVSAVSSPPVVQGQQVQLILTPSPTVSSSPPTIVLRLAAVVQGDASKTNSTN</sequence>
<dbReference type="CDD" id="cd14686">
    <property type="entry name" value="bZIP"/>
    <property type="match status" value="1"/>
</dbReference>
<evidence type="ECO:0000256" key="2">
    <source>
        <dbReference type="SAM" id="MobiDB-lite"/>
    </source>
</evidence>
<dbReference type="SMART" id="SM00338">
    <property type="entry name" value="BRLZ"/>
    <property type="match status" value="1"/>
</dbReference>
<reference evidence="5" key="1">
    <citation type="submission" date="2016-01" db="EMBL/GenBank/DDBJ databases">
        <title>Reference transcriptome for the parasite Schistocephalus solidus: insights into the molecular evolution of parasitism.</title>
        <authorList>
            <person name="Hebert F.O."/>
            <person name="Grambauer S."/>
            <person name="Barber I."/>
            <person name="Landry C.R."/>
            <person name="Aubin-Horth N."/>
        </authorList>
    </citation>
    <scope>NUCLEOTIDE SEQUENCE</scope>
</reference>
<proteinExistence type="predicted"/>
<gene>
    <name evidence="4" type="primary">TGA7</name>
    <name evidence="5" type="ORF">TR99848</name>
</gene>
<dbReference type="AlphaFoldDB" id="A0A0V0J8S3"/>
<feature type="region of interest" description="Disordered" evidence="2">
    <location>
        <begin position="132"/>
        <end position="152"/>
    </location>
</feature>
<evidence type="ECO:0000313" key="5">
    <source>
        <dbReference type="EMBL" id="JAP61519.1"/>
    </source>
</evidence>
<feature type="compositionally biased region" description="Polar residues" evidence="2">
    <location>
        <begin position="12"/>
        <end position="24"/>
    </location>
</feature>
<feature type="compositionally biased region" description="Low complexity" evidence="2">
    <location>
        <begin position="132"/>
        <end position="151"/>
    </location>
</feature>
<feature type="region of interest" description="Disordered" evidence="2">
    <location>
        <begin position="1"/>
        <end position="34"/>
    </location>
</feature>
<dbReference type="InterPro" id="IPR004827">
    <property type="entry name" value="bZIP"/>
</dbReference>
<dbReference type="EMBL" id="GEEE01016862">
    <property type="protein sequence ID" value="JAP46363.1"/>
    <property type="molecule type" value="Transcribed_RNA"/>
</dbReference>
<dbReference type="Pfam" id="PF00170">
    <property type="entry name" value="bZIP_1"/>
    <property type="match status" value="1"/>
</dbReference>
<keyword evidence="1" id="KW-0175">Coiled coil</keyword>
<dbReference type="PROSITE" id="PS00036">
    <property type="entry name" value="BZIP_BASIC"/>
    <property type="match status" value="1"/>
</dbReference>
<feature type="coiled-coil region" evidence="1">
    <location>
        <begin position="203"/>
        <end position="237"/>
    </location>
</feature>
<evidence type="ECO:0000313" key="4">
    <source>
        <dbReference type="EMBL" id="JAP46363.1"/>
    </source>
</evidence>
<dbReference type="PROSITE" id="PS50217">
    <property type="entry name" value="BZIP"/>
    <property type="match status" value="1"/>
</dbReference>